<evidence type="ECO:0000313" key="2">
    <source>
        <dbReference type="Proteomes" id="UP001597201"/>
    </source>
</evidence>
<dbReference type="Proteomes" id="UP001597201">
    <property type="component" value="Unassembled WGS sequence"/>
</dbReference>
<dbReference type="RefSeq" id="WP_377179801.1">
    <property type="nucleotide sequence ID" value="NZ_JBHTMY010000003.1"/>
</dbReference>
<organism evidence="1 2">
    <name type="scientific">Namhaeicola litoreus</name>
    <dbReference type="NCBI Taxonomy" id="1052145"/>
    <lineage>
        <taxon>Bacteria</taxon>
        <taxon>Pseudomonadati</taxon>
        <taxon>Bacteroidota</taxon>
        <taxon>Flavobacteriia</taxon>
        <taxon>Flavobacteriales</taxon>
        <taxon>Flavobacteriaceae</taxon>
        <taxon>Namhaeicola</taxon>
    </lineage>
</organism>
<proteinExistence type="predicted"/>
<dbReference type="EMBL" id="JBHTMY010000003">
    <property type="protein sequence ID" value="MFD1316634.1"/>
    <property type="molecule type" value="Genomic_DNA"/>
</dbReference>
<comment type="caution">
    <text evidence="1">The sequence shown here is derived from an EMBL/GenBank/DDBJ whole genome shotgun (WGS) entry which is preliminary data.</text>
</comment>
<evidence type="ECO:0000313" key="1">
    <source>
        <dbReference type="EMBL" id="MFD1316634.1"/>
    </source>
</evidence>
<accession>A0ABW3Y457</accession>
<evidence type="ECO:0008006" key="3">
    <source>
        <dbReference type="Google" id="ProtNLM"/>
    </source>
</evidence>
<protein>
    <recommendedName>
        <fullName evidence="3">DUF2384 domain-containing protein</fullName>
    </recommendedName>
</protein>
<sequence>MIADILSVLGLFGNALEKVMTKKGTRLEKKITAVGDLQKAINATKSYLVSSHKNYSPNSTLSNLWNTAFVSMVPFDKVLANQLRDKGRFWSDPKSWLNKPSSMELIPDLKDLDEKCEEMMITLNFRITKR</sequence>
<name>A0ABW3Y457_9FLAO</name>
<keyword evidence="2" id="KW-1185">Reference proteome</keyword>
<gene>
    <name evidence="1" type="ORF">ACFQ39_13490</name>
</gene>
<reference evidence="2" key="1">
    <citation type="journal article" date="2019" name="Int. J. Syst. Evol. Microbiol.">
        <title>The Global Catalogue of Microorganisms (GCM) 10K type strain sequencing project: providing services to taxonomists for standard genome sequencing and annotation.</title>
        <authorList>
            <consortium name="The Broad Institute Genomics Platform"/>
            <consortium name="The Broad Institute Genome Sequencing Center for Infectious Disease"/>
            <person name="Wu L."/>
            <person name="Ma J."/>
        </authorList>
    </citation>
    <scope>NUCLEOTIDE SEQUENCE [LARGE SCALE GENOMIC DNA]</scope>
    <source>
        <strain evidence="2">CCUG 61485</strain>
    </source>
</reference>